<comment type="caution">
    <text evidence="3">The sequence shown here is derived from an EMBL/GenBank/DDBJ whole genome shotgun (WGS) entry which is preliminary data.</text>
</comment>
<feature type="compositionally biased region" description="Acidic residues" evidence="1">
    <location>
        <begin position="370"/>
        <end position="459"/>
    </location>
</feature>
<evidence type="ECO:0000313" key="4">
    <source>
        <dbReference type="Proteomes" id="UP000460157"/>
    </source>
</evidence>
<feature type="transmembrane region" description="Helical" evidence="2">
    <location>
        <begin position="581"/>
        <end position="600"/>
    </location>
</feature>
<dbReference type="AlphaFoldDB" id="A0A7K1ULJ6"/>
<keyword evidence="2" id="KW-0472">Membrane</keyword>
<sequence length="611" mass="64392">MAPVLADEQADQPPAGDLAENQSEAETDPEAEGGAGGEDGQAASAPDTQDDSVNPSDLGGPGENLDEEDLDDEDDEPADEEDADPAEDGTSVETFQESGNPSYNLNQGTYWWGQTIELTIENFPANTEAEVFIDEASIGTVAIDENGHATFTFDLDGLSAGRYTLNLEHPDLTFYGGISFEVREAPPENEQDYWWYEAPEDLVESSGLAGWVQNYIDASIPPDSEAIGGRFEYSPDAQVYAEPSLDSTALGPLTDPDPNFPPPGFDSNANPVGYLEDLDFWIIRDPYAGVIGFVPASAVEEEAPEPGEDDQTITIGEDGALGYAEADANSEVIREFDPGAELIVVEAGEDWIEVLIDEDGNTAFIPVGAVEDEDDEDDDETPPGDDDEDDETPPGDDDEDDDDEDDETPPGDDDEDDDDEDDETPPGDDDEDDDDEDDETPPGDEDEDDDEGDDDEDAVEYTALIVEPDEVAPGGSFVVSASGFEPGEDVVLEYNPIATVTADASGGIEEELYISEDAPVGTVYEITATGQDSGLIAVGEVTVVAPTGPAGEGPGAEDDGGAADDGSDDELAQTGLSGTEAGLLGGLLLALGGALTAFGYRGKWARRNGAA</sequence>
<reference evidence="3 4" key="1">
    <citation type="submission" date="2019-12" db="EMBL/GenBank/DDBJ databases">
        <title>Nesterenkonia muleiensis sp. nov., a novel actinobacterium isolated from sap of Populus euphratica.</title>
        <authorList>
            <person name="Wang R."/>
        </authorList>
    </citation>
    <scope>NUCLEOTIDE SEQUENCE [LARGE SCALE GENOMIC DNA]</scope>
    <source>
        <strain evidence="3 4">F10</strain>
    </source>
</reference>
<evidence type="ECO:0000256" key="1">
    <source>
        <dbReference type="SAM" id="MobiDB-lite"/>
    </source>
</evidence>
<feature type="compositionally biased region" description="Polar residues" evidence="1">
    <location>
        <begin position="91"/>
        <end position="106"/>
    </location>
</feature>
<keyword evidence="4" id="KW-1185">Reference proteome</keyword>
<feature type="region of interest" description="Disordered" evidence="1">
    <location>
        <begin position="545"/>
        <end position="575"/>
    </location>
</feature>
<gene>
    <name evidence="3" type="ORF">GNZ21_12715</name>
</gene>
<name>A0A7K1ULJ6_9MICC</name>
<feature type="compositionally biased region" description="Acidic residues" evidence="1">
    <location>
        <begin position="64"/>
        <end position="87"/>
    </location>
</feature>
<feature type="region of interest" description="Disordered" evidence="1">
    <location>
        <begin position="1"/>
        <end position="106"/>
    </location>
</feature>
<organism evidence="3 4">
    <name type="scientific">Nesterenkonia alkaliphila</name>
    <dbReference type="NCBI Taxonomy" id="1463631"/>
    <lineage>
        <taxon>Bacteria</taxon>
        <taxon>Bacillati</taxon>
        <taxon>Actinomycetota</taxon>
        <taxon>Actinomycetes</taxon>
        <taxon>Micrococcales</taxon>
        <taxon>Micrococcaceae</taxon>
        <taxon>Nesterenkonia</taxon>
    </lineage>
</organism>
<dbReference type="EMBL" id="WRPM01000095">
    <property type="protein sequence ID" value="MVT27202.1"/>
    <property type="molecule type" value="Genomic_DNA"/>
</dbReference>
<accession>A0A7K1ULJ6</accession>
<dbReference type="OrthoDB" id="4962063at2"/>
<dbReference type="RefSeq" id="WP_157324934.1">
    <property type="nucleotide sequence ID" value="NZ_BMFX01000002.1"/>
</dbReference>
<evidence type="ECO:0000256" key="2">
    <source>
        <dbReference type="SAM" id="Phobius"/>
    </source>
</evidence>
<keyword evidence="2" id="KW-1133">Transmembrane helix</keyword>
<dbReference type="Proteomes" id="UP000460157">
    <property type="component" value="Unassembled WGS sequence"/>
</dbReference>
<keyword evidence="2" id="KW-0812">Transmembrane</keyword>
<feature type="region of interest" description="Disordered" evidence="1">
    <location>
        <begin position="368"/>
        <end position="459"/>
    </location>
</feature>
<evidence type="ECO:0000313" key="3">
    <source>
        <dbReference type="EMBL" id="MVT27202.1"/>
    </source>
</evidence>
<feature type="compositionally biased region" description="Acidic residues" evidence="1">
    <location>
        <begin position="555"/>
        <end position="571"/>
    </location>
</feature>
<protein>
    <submittedName>
        <fullName evidence="3">Uncharacterized protein</fullName>
    </submittedName>
</protein>
<proteinExistence type="predicted"/>